<evidence type="ECO:0000256" key="2">
    <source>
        <dbReference type="ARBA" id="ARBA00004613"/>
    </source>
</evidence>
<dbReference type="InterPro" id="IPR050442">
    <property type="entry name" value="Peptidase_S1_coag_factors"/>
</dbReference>
<evidence type="ECO:0000256" key="10">
    <source>
        <dbReference type="ARBA" id="ARBA00022737"/>
    </source>
</evidence>
<dbReference type="InterPro" id="IPR000742">
    <property type="entry name" value="EGF"/>
</dbReference>
<dbReference type="PRINTS" id="PR00001">
    <property type="entry name" value="GLABLOOD"/>
</dbReference>
<dbReference type="Proteomes" id="UP000694380">
    <property type="component" value="Unplaced"/>
</dbReference>
<dbReference type="PROSITE" id="PS00010">
    <property type="entry name" value="ASX_HYDROXYL"/>
    <property type="match status" value="1"/>
</dbReference>
<dbReference type="GO" id="GO:0004252">
    <property type="term" value="F:serine-type endopeptidase activity"/>
    <property type="evidence" value="ECO:0007669"/>
    <property type="project" value="UniProtKB-EC"/>
</dbReference>
<dbReference type="PROSITE" id="PS00011">
    <property type="entry name" value="GLA_1"/>
    <property type="match status" value="1"/>
</dbReference>
<dbReference type="EC" id="3.4.21.21" evidence="3"/>
<evidence type="ECO:0000256" key="3">
    <source>
        <dbReference type="ARBA" id="ARBA00012069"/>
    </source>
</evidence>
<dbReference type="GO" id="GO:0005615">
    <property type="term" value="C:extracellular space"/>
    <property type="evidence" value="ECO:0007669"/>
    <property type="project" value="TreeGrafter"/>
</dbReference>
<reference evidence="20" key="1">
    <citation type="submission" date="2025-08" db="UniProtKB">
        <authorList>
            <consortium name="Ensembl"/>
        </authorList>
    </citation>
    <scope>IDENTIFICATION</scope>
</reference>
<dbReference type="AlphaFoldDB" id="A0A8C3PAB4"/>
<keyword evidence="5" id="KW-0301">Gamma-carboxyglutamic acid</keyword>
<dbReference type="InterPro" id="IPR001881">
    <property type="entry name" value="EGF-like_Ca-bd_dom"/>
</dbReference>
<evidence type="ECO:0000259" key="19">
    <source>
        <dbReference type="PROSITE" id="PS50998"/>
    </source>
</evidence>
<keyword evidence="13 17" id="KW-1015">Disulfide bond</keyword>
<gene>
    <name evidence="20" type="primary">F7</name>
</gene>
<evidence type="ECO:0000313" key="21">
    <source>
        <dbReference type="Proteomes" id="UP000694380"/>
    </source>
</evidence>
<evidence type="ECO:0000256" key="6">
    <source>
        <dbReference type="ARBA" id="ARBA00022525"/>
    </source>
</evidence>
<keyword evidence="8" id="KW-0165">Cleavage on pair of basic residues</keyword>
<evidence type="ECO:0000256" key="9">
    <source>
        <dbReference type="ARBA" id="ARBA00022729"/>
    </source>
</evidence>
<dbReference type="PROSITE" id="PS50998">
    <property type="entry name" value="GLA_2"/>
    <property type="match status" value="1"/>
</dbReference>
<comment type="catalytic activity">
    <reaction evidence="1">
        <text>Selective cleavage of Arg-|-Ile bond in factor X to form factor Xa.</text>
        <dbReference type="EC" id="3.4.21.21"/>
    </reaction>
</comment>
<dbReference type="InterPro" id="IPR000152">
    <property type="entry name" value="EGF-type_Asp/Asn_hydroxyl_site"/>
</dbReference>
<dbReference type="PANTHER" id="PTHR24278:SF26">
    <property type="entry name" value="COAGULATION FACTOR VII"/>
    <property type="match status" value="1"/>
</dbReference>
<dbReference type="PRINTS" id="PR00010">
    <property type="entry name" value="EGFBLOOD"/>
</dbReference>
<dbReference type="PANTHER" id="PTHR24278">
    <property type="entry name" value="COAGULATION FACTOR"/>
    <property type="match status" value="1"/>
</dbReference>
<dbReference type="FunFam" id="2.10.25.10:FF:000420">
    <property type="entry name" value="Coagulation factor VII"/>
    <property type="match status" value="1"/>
</dbReference>
<dbReference type="PROSITE" id="PS50026">
    <property type="entry name" value="EGF_3"/>
    <property type="match status" value="1"/>
</dbReference>
<evidence type="ECO:0000256" key="5">
    <source>
        <dbReference type="ARBA" id="ARBA00022479"/>
    </source>
</evidence>
<keyword evidence="11" id="KW-0106">Calcium</keyword>
<dbReference type="Pfam" id="PF00008">
    <property type="entry name" value="EGF"/>
    <property type="match status" value="1"/>
</dbReference>
<proteinExistence type="predicted"/>
<name>A0A8C3PAB4_CHRPI</name>
<dbReference type="Gene3D" id="4.10.740.10">
    <property type="entry name" value="Coagulation Factor IX"/>
    <property type="match status" value="1"/>
</dbReference>
<evidence type="ECO:0000259" key="18">
    <source>
        <dbReference type="PROSITE" id="PS50026"/>
    </source>
</evidence>
<reference evidence="20" key="2">
    <citation type="submission" date="2025-09" db="UniProtKB">
        <authorList>
            <consortium name="Ensembl"/>
        </authorList>
    </citation>
    <scope>IDENTIFICATION</scope>
</reference>
<dbReference type="SMART" id="SM00069">
    <property type="entry name" value="GLA"/>
    <property type="match status" value="1"/>
</dbReference>
<keyword evidence="14" id="KW-0325">Glycoprotein</keyword>
<protein>
    <recommendedName>
        <fullName evidence="4">Coagulation factor VII</fullName>
        <ecNumber evidence="3">3.4.21.21</ecNumber>
    </recommendedName>
    <alternativeName>
        <fullName evidence="15">Serum prothrombin conversion accelerator</fullName>
    </alternativeName>
</protein>
<accession>A0A8C3PAB4</accession>
<keyword evidence="7 17" id="KW-0245">EGF-like domain</keyword>
<feature type="domain" description="Gla" evidence="19">
    <location>
        <begin position="32"/>
        <end position="78"/>
    </location>
</feature>
<evidence type="ECO:0000256" key="14">
    <source>
        <dbReference type="ARBA" id="ARBA00023180"/>
    </source>
</evidence>
<dbReference type="PROSITE" id="PS01187">
    <property type="entry name" value="EGF_CA"/>
    <property type="match status" value="1"/>
</dbReference>
<comment type="function">
    <text evidence="16">Initiates the extrinsic pathway of blood coagulation. Serine protease that circulates in the blood in a zymogen form. Factor VII is converted to factor VIIa by factor Xa, factor XIIa, factor IXa, or thrombin by minor proteolysis. In the presence of tissue factor and calcium ions, factor VIIa then converts factor X to factor Xa by limited proteolysis. Factor VIIa also converts factor IX to factor IXa in the presence of tissue factor and calcium.</text>
</comment>
<dbReference type="InterPro" id="IPR000294">
    <property type="entry name" value="GLA_domain"/>
</dbReference>
<dbReference type="SMART" id="SM00181">
    <property type="entry name" value="EGF"/>
    <property type="match status" value="1"/>
</dbReference>
<keyword evidence="6" id="KW-0964">Secreted</keyword>
<dbReference type="Pfam" id="PF00594">
    <property type="entry name" value="Gla"/>
    <property type="match status" value="1"/>
</dbReference>
<dbReference type="InterPro" id="IPR017857">
    <property type="entry name" value="Coagulation_fac-like_Gla_dom"/>
</dbReference>
<dbReference type="Ensembl" id="ENSCPBT00000032554.1">
    <property type="protein sequence ID" value="ENSCPBP00000027664.1"/>
    <property type="gene ID" value="ENSCPBG00000019548.1"/>
</dbReference>
<evidence type="ECO:0000256" key="4">
    <source>
        <dbReference type="ARBA" id="ARBA00015530"/>
    </source>
</evidence>
<evidence type="ECO:0000256" key="17">
    <source>
        <dbReference type="PROSITE-ProRule" id="PRU00076"/>
    </source>
</evidence>
<comment type="subcellular location">
    <subcellularLocation>
        <location evidence="2">Secreted</location>
    </subcellularLocation>
</comment>
<dbReference type="FunFam" id="4.10.740.10:FF:000001">
    <property type="entry name" value="vitamin K-dependent protein S"/>
    <property type="match status" value="1"/>
</dbReference>
<evidence type="ECO:0000256" key="16">
    <source>
        <dbReference type="ARBA" id="ARBA00056668"/>
    </source>
</evidence>
<keyword evidence="9" id="KW-0732">Signal</keyword>
<dbReference type="PROSITE" id="PS00022">
    <property type="entry name" value="EGF_1"/>
    <property type="match status" value="1"/>
</dbReference>
<dbReference type="InterPro" id="IPR035972">
    <property type="entry name" value="GLA-like_dom_SF"/>
</dbReference>
<evidence type="ECO:0000256" key="11">
    <source>
        <dbReference type="ARBA" id="ARBA00022837"/>
    </source>
</evidence>
<dbReference type="InterPro" id="IPR018097">
    <property type="entry name" value="EGF_Ca-bd_CS"/>
</dbReference>
<sequence>MGIHIVLSSNYFNFSVFLKQEQANSLLKRQRRANSFFEELKIGSLQRECFEEVCSYEEAREIFQDVKRTMEFWQNYVDANQCDSNPCQNGGTCVDQFQAYVCLCPEEYKGKNCEKGQVLNL</sequence>
<evidence type="ECO:0000256" key="7">
    <source>
        <dbReference type="ARBA" id="ARBA00022536"/>
    </source>
</evidence>
<dbReference type="SMART" id="SM00179">
    <property type="entry name" value="EGF_CA"/>
    <property type="match status" value="1"/>
</dbReference>
<organism evidence="20 21">
    <name type="scientific">Chrysemys picta bellii</name>
    <name type="common">Western painted turtle</name>
    <name type="synonym">Emys bellii</name>
    <dbReference type="NCBI Taxonomy" id="8478"/>
    <lineage>
        <taxon>Eukaryota</taxon>
        <taxon>Metazoa</taxon>
        <taxon>Chordata</taxon>
        <taxon>Craniata</taxon>
        <taxon>Vertebrata</taxon>
        <taxon>Euteleostomi</taxon>
        <taxon>Archelosauria</taxon>
        <taxon>Testudinata</taxon>
        <taxon>Testudines</taxon>
        <taxon>Cryptodira</taxon>
        <taxon>Durocryptodira</taxon>
        <taxon>Testudinoidea</taxon>
        <taxon>Emydidae</taxon>
        <taxon>Chrysemys</taxon>
    </lineage>
</organism>
<evidence type="ECO:0000256" key="15">
    <source>
        <dbReference type="ARBA" id="ARBA00030307"/>
    </source>
</evidence>
<feature type="domain" description="EGF-like" evidence="18">
    <location>
        <begin position="78"/>
        <end position="114"/>
    </location>
</feature>
<dbReference type="SUPFAM" id="SSF57630">
    <property type="entry name" value="GLA-domain"/>
    <property type="match status" value="1"/>
</dbReference>
<dbReference type="GeneTree" id="ENSGT00940000154474"/>
<feature type="disulfide bond" evidence="17">
    <location>
        <begin position="104"/>
        <end position="113"/>
    </location>
</feature>
<keyword evidence="21" id="KW-1185">Reference proteome</keyword>
<comment type="caution">
    <text evidence="17">Lacks conserved residue(s) required for the propagation of feature annotation.</text>
</comment>
<keyword evidence="10" id="KW-0677">Repeat</keyword>
<evidence type="ECO:0000256" key="8">
    <source>
        <dbReference type="ARBA" id="ARBA00022685"/>
    </source>
</evidence>
<dbReference type="Gene3D" id="2.10.25.10">
    <property type="entry name" value="Laminin"/>
    <property type="match status" value="1"/>
</dbReference>
<evidence type="ECO:0000256" key="1">
    <source>
        <dbReference type="ARBA" id="ARBA00001355"/>
    </source>
</evidence>
<evidence type="ECO:0000256" key="12">
    <source>
        <dbReference type="ARBA" id="ARBA00023145"/>
    </source>
</evidence>
<dbReference type="GO" id="GO:0005509">
    <property type="term" value="F:calcium ion binding"/>
    <property type="evidence" value="ECO:0007669"/>
    <property type="project" value="InterPro"/>
</dbReference>
<dbReference type="CDD" id="cd00054">
    <property type="entry name" value="EGF_CA"/>
    <property type="match status" value="1"/>
</dbReference>
<evidence type="ECO:0000313" key="20">
    <source>
        <dbReference type="Ensembl" id="ENSCPBP00000027664.1"/>
    </source>
</evidence>
<evidence type="ECO:0000256" key="13">
    <source>
        <dbReference type="ARBA" id="ARBA00023157"/>
    </source>
</evidence>
<keyword evidence="12" id="KW-0865">Zymogen</keyword>